<organism evidence="3 4">
    <name type="scientific">Orbilia oligospora</name>
    <name type="common">Nematode-trapping fungus</name>
    <name type="synonym">Arthrobotrys oligospora</name>
    <dbReference type="NCBI Taxonomy" id="2813651"/>
    <lineage>
        <taxon>Eukaryota</taxon>
        <taxon>Fungi</taxon>
        <taxon>Dikarya</taxon>
        <taxon>Ascomycota</taxon>
        <taxon>Pezizomycotina</taxon>
        <taxon>Orbiliomycetes</taxon>
        <taxon>Orbiliales</taxon>
        <taxon>Orbiliaceae</taxon>
        <taxon>Orbilia</taxon>
    </lineage>
</organism>
<dbReference type="EMBL" id="JAABOE010000069">
    <property type="protein sequence ID" value="KAF3171475.1"/>
    <property type="molecule type" value="Genomic_DNA"/>
</dbReference>
<name>A0A7C8KCN1_ORBOL</name>
<keyword evidence="2" id="KW-0812">Transmembrane</keyword>
<feature type="compositionally biased region" description="Basic and acidic residues" evidence="1">
    <location>
        <begin position="614"/>
        <end position="624"/>
    </location>
</feature>
<gene>
    <name evidence="3" type="ORF">TWF788_009696</name>
</gene>
<keyword evidence="2" id="KW-1133">Transmembrane helix</keyword>
<dbReference type="AlphaFoldDB" id="A0A7C8KCN1"/>
<comment type="caution">
    <text evidence="3">The sequence shown here is derived from an EMBL/GenBank/DDBJ whole genome shotgun (WGS) entry which is preliminary data.</text>
</comment>
<evidence type="ECO:0000256" key="1">
    <source>
        <dbReference type="SAM" id="MobiDB-lite"/>
    </source>
</evidence>
<feature type="compositionally biased region" description="Low complexity" evidence="1">
    <location>
        <begin position="98"/>
        <end position="109"/>
    </location>
</feature>
<feature type="compositionally biased region" description="Acidic residues" evidence="1">
    <location>
        <begin position="585"/>
        <end position="594"/>
    </location>
</feature>
<reference evidence="3 4" key="1">
    <citation type="submission" date="2019-06" db="EMBL/GenBank/DDBJ databases">
        <authorList>
            <person name="Palmer J.M."/>
        </authorList>
    </citation>
    <scope>NUCLEOTIDE SEQUENCE [LARGE SCALE GENOMIC DNA]</scope>
    <source>
        <strain evidence="3 4">TWF788</strain>
    </source>
</reference>
<dbReference type="PANTHER" id="PTHR37402">
    <property type="entry name" value="GRAM DOMAIN-CONTAINING PROTEIN 4"/>
    <property type="match status" value="1"/>
</dbReference>
<keyword evidence="2" id="KW-0472">Membrane</keyword>
<dbReference type="GO" id="GO:0006915">
    <property type="term" value="P:apoptotic process"/>
    <property type="evidence" value="ECO:0007669"/>
    <property type="project" value="InterPro"/>
</dbReference>
<dbReference type="Proteomes" id="UP000479691">
    <property type="component" value="Unassembled WGS sequence"/>
</dbReference>
<protein>
    <recommendedName>
        <fullName evidence="5">GRAM domain-containing protein</fullName>
    </recommendedName>
</protein>
<evidence type="ECO:0000313" key="4">
    <source>
        <dbReference type="Proteomes" id="UP000479691"/>
    </source>
</evidence>
<dbReference type="InterPro" id="IPR037847">
    <property type="entry name" value="GRAMDC4"/>
</dbReference>
<feature type="compositionally biased region" description="Acidic residues" evidence="1">
    <location>
        <begin position="601"/>
        <end position="612"/>
    </location>
</feature>
<feature type="transmembrane region" description="Helical" evidence="2">
    <location>
        <begin position="474"/>
        <end position="492"/>
    </location>
</feature>
<evidence type="ECO:0008006" key="5">
    <source>
        <dbReference type="Google" id="ProtNLM"/>
    </source>
</evidence>
<feature type="region of interest" description="Disordered" evidence="1">
    <location>
        <begin position="1"/>
        <end position="111"/>
    </location>
</feature>
<dbReference type="PANTHER" id="PTHR37402:SF1">
    <property type="entry name" value="GRAM DOMAIN-CONTAINING PROTEIN 4"/>
    <property type="match status" value="1"/>
</dbReference>
<feature type="compositionally biased region" description="Polar residues" evidence="1">
    <location>
        <begin position="32"/>
        <end position="59"/>
    </location>
</feature>
<proteinExistence type="predicted"/>
<evidence type="ECO:0000256" key="2">
    <source>
        <dbReference type="SAM" id="Phobius"/>
    </source>
</evidence>
<sequence length="733" mass="83593">MVYEDSNSDFSSYDEVPEFSGLTGDQAPAPSPSTDTVTCQASQIQPANTGSHGSISVSPSLDPGPHHILETENTPQVEAKDEFSTSDGNESEDLQYQSSAGSSTIHSSSTRNILQKAHNALSHPVATSRKFKAHHYHTHHERKGKRKPQRLCQELAKAEAGSACPIMQSSTNKSNSSSHPVKSKVKHVVSSFSKSHPKRLTKVLASNTLSNHILGLDLDPFRLTKSDVEFIQLVAKRRFQTDGQVISEREQRLRELKIARQKMLVNWVSDRHIRSASVVRAKALKYPDFDKTIEEEGFMKYFGDVALYISQRFIPIYTSPWEEVPRYDSSKTMSHVERIAIGMAPFQEWAMVIRNVYRWEDPVKTARWMAIYTVLWWSGYLITFGYAYLISRVLRNRQDWNEVKRVKGAIYRARDQQQNVRRITELIERHGSDGWVEALPDSFGSWAQLKLGDFADALEIIRNFYEWRDPEQTVCTLIFFGACLLIGMFTSMAYCWRIVTFVFGLWFFISSPIASRYPRYRLVVSPFKWVFWGIPTHADIAYSEFRADASNAVSDPDMKKKSAKRNAKRRRAADFETPVMVIDDDVEDGEEGDDGYTTSPDLDEDDNYDPEELISPHDMERDPESLGGKQYIGVIYCGFRCIYRGHPGKLYLSDYGLVFETEVSKKVMLEIKWKDVKRIEKEESLSMGKVGKVHALGVAMACGERIKFEAMLKRDLAFNRIIGFSGLQWQSEA</sequence>
<dbReference type="InterPro" id="IPR011993">
    <property type="entry name" value="PH-like_dom_sf"/>
</dbReference>
<feature type="region of interest" description="Disordered" evidence="1">
    <location>
        <begin position="585"/>
        <end position="625"/>
    </location>
</feature>
<accession>A0A7C8KCN1</accession>
<evidence type="ECO:0000313" key="3">
    <source>
        <dbReference type="EMBL" id="KAF3171475.1"/>
    </source>
</evidence>
<feature type="transmembrane region" description="Helical" evidence="2">
    <location>
        <begin position="368"/>
        <end position="389"/>
    </location>
</feature>
<dbReference type="Gene3D" id="2.30.29.30">
    <property type="entry name" value="Pleckstrin-homology domain (PH domain)/Phosphotyrosine-binding domain (PTB)"/>
    <property type="match status" value="1"/>
</dbReference>